<dbReference type="EMBL" id="GEGO01006979">
    <property type="protein sequence ID" value="JAR88425.1"/>
    <property type="molecule type" value="Transcribed_RNA"/>
</dbReference>
<dbReference type="PANTHER" id="PTHR46601">
    <property type="entry name" value="ULP_PROTEASE DOMAIN-CONTAINING PROTEIN"/>
    <property type="match status" value="1"/>
</dbReference>
<feature type="non-terminal residue" evidence="1">
    <location>
        <position position="1"/>
    </location>
</feature>
<proteinExistence type="predicted"/>
<dbReference type="AlphaFoldDB" id="A0A147BDJ0"/>
<organism evidence="1">
    <name type="scientific">Ixodes ricinus</name>
    <name type="common">Common tick</name>
    <name type="synonym">Acarus ricinus</name>
    <dbReference type="NCBI Taxonomy" id="34613"/>
    <lineage>
        <taxon>Eukaryota</taxon>
        <taxon>Metazoa</taxon>
        <taxon>Ecdysozoa</taxon>
        <taxon>Arthropoda</taxon>
        <taxon>Chelicerata</taxon>
        <taxon>Arachnida</taxon>
        <taxon>Acari</taxon>
        <taxon>Parasitiformes</taxon>
        <taxon>Ixodida</taxon>
        <taxon>Ixodoidea</taxon>
        <taxon>Ixodidae</taxon>
        <taxon>Ixodinae</taxon>
        <taxon>Ixodes</taxon>
    </lineage>
</organism>
<sequence>LPEEVQSYHWRKTLSSIFTCVVTTRKGTRSCALISDDASHDSAHACYAVAKIHGWLEDVAPLYAQVTYISDGAASHFKNLYQLHELTKTKYLSVKWLFSATGHGKNACDGIGGLVKHHATLFNLRGPATSAIKCASDMVDLLKTKLSNVALIHLPRPDVQVFRKMKTRDWDSVRPVPGIQSWHFWQCTRVDPQRHELLVSRTGASTKKPLRI</sequence>
<protein>
    <submittedName>
        <fullName evidence="1">Uncharacterized protein</fullName>
    </submittedName>
</protein>
<evidence type="ECO:0000313" key="1">
    <source>
        <dbReference type="EMBL" id="JAR88425.1"/>
    </source>
</evidence>
<name>A0A147BDJ0_IXORI</name>
<reference evidence="1" key="1">
    <citation type="journal article" date="2018" name="PLoS Negl. Trop. Dis.">
        <title>Sialome diversity of ticks revealed by RNAseq of single tick salivary glands.</title>
        <authorList>
            <person name="Perner J."/>
            <person name="Kropackova S."/>
            <person name="Kopacek P."/>
            <person name="Ribeiro J.M."/>
        </authorList>
    </citation>
    <scope>NUCLEOTIDE SEQUENCE</scope>
    <source>
        <strain evidence="1">Siblings of single egg batch collected in Ceske Budejovice</strain>
        <tissue evidence="1">Salivary glands</tissue>
    </source>
</reference>
<accession>A0A147BDJ0</accession>
<dbReference type="PANTHER" id="PTHR46601:SF1">
    <property type="entry name" value="ADF-H DOMAIN-CONTAINING PROTEIN"/>
    <property type="match status" value="1"/>
</dbReference>